<dbReference type="AlphaFoldDB" id="A0A6C0GZU1"/>
<keyword evidence="1" id="KW-1133">Transmembrane helix</keyword>
<sequence>MNFTNKILEKFGIELTKKNKLTLKQIIFMIIIVMVVFLLYSSVVFGYIGYDKFIKPTLQSTNA</sequence>
<proteinExistence type="predicted"/>
<keyword evidence="1" id="KW-0812">Transmembrane</keyword>
<accession>A0A6C0GZU1</accession>
<reference evidence="2" key="1">
    <citation type="journal article" date="2020" name="Nature">
        <title>Giant virus diversity and host interactions through global metagenomics.</title>
        <authorList>
            <person name="Schulz F."/>
            <person name="Roux S."/>
            <person name="Paez-Espino D."/>
            <person name="Jungbluth S."/>
            <person name="Walsh D.A."/>
            <person name="Denef V.J."/>
            <person name="McMahon K.D."/>
            <person name="Konstantinidis K.T."/>
            <person name="Eloe-Fadrosh E.A."/>
            <person name="Kyrpides N.C."/>
            <person name="Woyke T."/>
        </authorList>
    </citation>
    <scope>NUCLEOTIDE SEQUENCE</scope>
    <source>
        <strain evidence="2">GVMAG-M-3300023179-4</strain>
    </source>
</reference>
<evidence type="ECO:0000313" key="2">
    <source>
        <dbReference type="EMBL" id="QHT73709.1"/>
    </source>
</evidence>
<keyword evidence="1" id="KW-0472">Membrane</keyword>
<feature type="transmembrane region" description="Helical" evidence="1">
    <location>
        <begin position="26"/>
        <end position="50"/>
    </location>
</feature>
<name>A0A6C0GZU1_9ZZZZ</name>
<dbReference type="EMBL" id="MN739831">
    <property type="protein sequence ID" value="QHT73709.1"/>
    <property type="molecule type" value="Genomic_DNA"/>
</dbReference>
<evidence type="ECO:0000256" key="1">
    <source>
        <dbReference type="SAM" id="Phobius"/>
    </source>
</evidence>
<organism evidence="2">
    <name type="scientific">viral metagenome</name>
    <dbReference type="NCBI Taxonomy" id="1070528"/>
    <lineage>
        <taxon>unclassified sequences</taxon>
        <taxon>metagenomes</taxon>
        <taxon>organismal metagenomes</taxon>
    </lineage>
</organism>
<protein>
    <submittedName>
        <fullName evidence="2">Uncharacterized protein</fullName>
    </submittedName>
</protein>